<dbReference type="InterPro" id="IPR036513">
    <property type="entry name" value="STAS_dom_sf"/>
</dbReference>
<evidence type="ECO:0000313" key="2">
    <source>
        <dbReference type="Proteomes" id="UP000611640"/>
    </source>
</evidence>
<evidence type="ECO:0008006" key="3">
    <source>
        <dbReference type="Google" id="ProtNLM"/>
    </source>
</evidence>
<protein>
    <recommendedName>
        <fullName evidence="3">STAS domain-containing protein</fullName>
    </recommendedName>
</protein>
<dbReference type="AlphaFoldDB" id="A0A7R7DT25"/>
<evidence type="ECO:0000313" key="1">
    <source>
        <dbReference type="EMBL" id="BCJ37334.1"/>
    </source>
</evidence>
<organism evidence="1 2">
    <name type="scientific">Actinocatenispora thailandica</name>
    <dbReference type="NCBI Taxonomy" id="227318"/>
    <lineage>
        <taxon>Bacteria</taxon>
        <taxon>Bacillati</taxon>
        <taxon>Actinomycetota</taxon>
        <taxon>Actinomycetes</taxon>
        <taxon>Micromonosporales</taxon>
        <taxon>Micromonosporaceae</taxon>
        <taxon>Actinocatenispora</taxon>
    </lineage>
</organism>
<gene>
    <name evidence="1" type="ORF">Athai_48370</name>
</gene>
<dbReference type="EMBL" id="AP023355">
    <property type="protein sequence ID" value="BCJ37334.1"/>
    <property type="molecule type" value="Genomic_DNA"/>
</dbReference>
<dbReference type="Proteomes" id="UP000611640">
    <property type="component" value="Chromosome"/>
</dbReference>
<dbReference type="InterPro" id="IPR036890">
    <property type="entry name" value="HATPase_C_sf"/>
</dbReference>
<sequence length="231" mass="24855">MRWELVSGLGFDLVRLFGSIDEADGPRVRHELSAILIAHPRAVADCTGLRASGPAALALLCHAHERAGGWPASRLCLYGLGGEQARWYREAALAEQVPLRDSMPEAVAALAEPPRRLRRSATLVAGRRIAREARSVIDSCAADWKLPRSVSTPAMLAASEVVNGAVEAGAAEVRILVEREPGRLAVTVLAHRDDSAELGTLTEITLDAFADAWSTESTPYGRRTRATFVVD</sequence>
<proteinExistence type="predicted"/>
<accession>A0A7R7DT25</accession>
<name>A0A7R7DT25_9ACTN</name>
<reference evidence="1 2" key="1">
    <citation type="submission" date="2020-08" db="EMBL/GenBank/DDBJ databases">
        <title>Whole genome shotgun sequence of Actinocatenispora thailandica NBRC 105041.</title>
        <authorList>
            <person name="Komaki H."/>
            <person name="Tamura T."/>
        </authorList>
    </citation>
    <scope>NUCLEOTIDE SEQUENCE [LARGE SCALE GENOMIC DNA]</scope>
    <source>
        <strain evidence="1 2">NBRC 105041</strain>
    </source>
</reference>
<dbReference type="Gene3D" id="3.30.565.10">
    <property type="entry name" value="Histidine kinase-like ATPase, C-terminal domain"/>
    <property type="match status" value="1"/>
</dbReference>
<dbReference type="SUPFAM" id="SSF52091">
    <property type="entry name" value="SpoIIaa-like"/>
    <property type="match status" value="1"/>
</dbReference>
<dbReference type="KEGG" id="atl:Athai_48370"/>
<dbReference type="Gene3D" id="3.30.750.24">
    <property type="entry name" value="STAS domain"/>
    <property type="match status" value="1"/>
</dbReference>
<keyword evidence="2" id="KW-1185">Reference proteome</keyword>